<evidence type="ECO:0000256" key="7">
    <source>
        <dbReference type="SAM" id="Phobius"/>
    </source>
</evidence>
<evidence type="ECO:0000256" key="1">
    <source>
        <dbReference type="ARBA" id="ARBA00004141"/>
    </source>
</evidence>
<reference evidence="10 11" key="1">
    <citation type="submission" date="2017-02" db="EMBL/GenBank/DDBJ databases">
        <authorList>
            <person name="Peterson S.W."/>
        </authorList>
    </citation>
    <scope>NUCLEOTIDE SEQUENCE [LARGE SCALE GENOMIC DNA]</scope>
    <source>
        <strain evidence="10 11">ATCC 51222</strain>
    </source>
</reference>
<dbReference type="PANTHER" id="PTHR43840">
    <property type="entry name" value="MITOCHONDRIAL METAL TRANSPORTER 1-RELATED"/>
    <property type="match status" value="1"/>
</dbReference>
<evidence type="ECO:0000256" key="3">
    <source>
        <dbReference type="ARBA" id="ARBA00022448"/>
    </source>
</evidence>
<dbReference type="InterPro" id="IPR027470">
    <property type="entry name" value="Cation_efflux_CTD"/>
</dbReference>
<dbReference type="Pfam" id="PF16916">
    <property type="entry name" value="ZT_dimer"/>
    <property type="match status" value="1"/>
</dbReference>
<feature type="domain" description="Cation efflux protein cytoplasmic" evidence="9">
    <location>
        <begin position="223"/>
        <end position="299"/>
    </location>
</feature>
<evidence type="ECO:0000256" key="5">
    <source>
        <dbReference type="ARBA" id="ARBA00022989"/>
    </source>
</evidence>
<dbReference type="NCBIfam" id="TIGR01297">
    <property type="entry name" value="CDF"/>
    <property type="match status" value="1"/>
</dbReference>
<evidence type="ECO:0000313" key="11">
    <source>
        <dbReference type="Proteomes" id="UP000190657"/>
    </source>
</evidence>
<organism evidence="10 11">
    <name type="scientific">Eubacterium coprostanoligenes</name>
    <dbReference type="NCBI Taxonomy" id="290054"/>
    <lineage>
        <taxon>Bacteria</taxon>
        <taxon>Bacillati</taxon>
        <taxon>Bacillota</taxon>
        <taxon>Clostridia</taxon>
        <taxon>Eubacteriales</taxon>
        <taxon>Eubacteriaceae</taxon>
        <taxon>Eubacterium</taxon>
    </lineage>
</organism>
<feature type="transmembrane region" description="Helical" evidence="7">
    <location>
        <begin position="127"/>
        <end position="146"/>
    </location>
</feature>
<evidence type="ECO:0000256" key="4">
    <source>
        <dbReference type="ARBA" id="ARBA00022692"/>
    </source>
</evidence>
<comment type="similarity">
    <text evidence="2">Belongs to the cation diffusion facilitator (CDF) transporter (TC 2.A.4) family.</text>
</comment>
<dbReference type="STRING" id="290054.SAMN02745114_00115"/>
<dbReference type="SUPFAM" id="SSF160240">
    <property type="entry name" value="Cation efflux protein cytoplasmic domain-like"/>
    <property type="match status" value="1"/>
</dbReference>
<dbReference type="Pfam" id="PF01545">
    <property type="entry name" value="Cation_efflux"/>
    <property type="match status" value="1"/>
</dbReference>
<evidence type="ECO:0000256" key="2">
    <source>
        <dbReference type="ARBA" id="ARBA00008114"/>
    </source>
</evidence>
<dbReference type="InterPro" id="IPR027469">
    <property type="entry name" value="Cation_efflux_TMD_sf"/>
</dbReference>
<keyword evidence="3" id="KW-0813">Transport</keyword>
<sequence>MLTRFLINFGEKKKFDREAFAVMSGGVGIICNILLAVFKFAVGKLSGSISITADALNNLSDVASNGVTIVGARLSKKPVDKEHPFGHGRMEYISALAVSALILIMGFELAKSSVQKIINPEELNFSFVYIIILGASILVKLWMAYFNNRLYKHTDNINLKAVRQDSLNDCISTGATILALCITHIFKIAWIDGAIGLCVAVIILLGGIDIAKEIISPLLGQPPKKELVDNIERIMLEPEYILGVHDLIVHDYGPGRIIASAHAEVPSNIDVMKLHDIIDNVESKINKELGIIMCIHMDPIVVDDKEVDRYKALAKEIIEDYDSDFTFHDFRVVKGETHTNLIFDLIIPFCDDSEKAKISADLTKRFKEKDSSLELVMVIEHSFI</sequence>
<dbReference type="AlphaFoldDB" id="A0A1T4JUS5"/>
<feature type="domain" description="Cation efflux protein transmembrane" evidence="8">
    <location>
        <begin position="27"/>
        <end position="219"/>
    </location>
</feature>
<feature type="transmembrane region" description="Helical" evidence="7">
    <location>
        <begin position="20"/>
        <end position="42"/>
    </location>
</feature>
<dbReference type="Gene3D" id="1.20.1510.10">
    <property type="entry name" value="Cation efflux protein transmembrane domain"/>
    <property type="match status" value="1"/>
</dbReference>
<protein>
    <submittedName>
        <fullName evidence="10">Cation diffusion facilitator family transporter</fullName>
    </submittedName>
</protein>
<gene>
    <name evidence="10" type="ORF">SAMN02745114_00115</name>
</gene>
<evidence type="ECO:0000313" key="10">
    <source>
        <dbReference type="EMBL" id="SJZ33869.1"/>
    </source>
</evidence>
<feature type="transmembrane region" description="Helical" evidence="7">
    <location>
        <begin position="194"/>
        <end position="215"/>
    </location>
</feature>
<dbReference type="OrthoDB" id="9806522at2"/>
<keyword evidence="6 7" id="KW-0472">Membrane</keyword>
<evidence type="ECO:0000259" key="9">
    <source>
        <dbReference type="Pfam" id="PF16916"/>
    </source>
</evidence>
<dbReference type="InterPro" id="IPR002524">
    <property type="entry name" value="Cation_efflux"/>
</dbReference>
<keyword evidence="4 7" id="KW-0812">Transmembrane</keyword>
<dbReference type="PANTHER" id="PTHR43840:SF15">
    <property type="entry name" value="MITOCHONDRIAL METAL TRANSPORTER 1-RELATED"/>
    <property type="match status" value="1"/>
</dbReference>
<dbReference type="InterPro" id="IPR050291">
    <property type="entry name" value="CDF_Transporter"/>
</dbReference>
<dbReference type="InterPro" id="IPR058533">
    <property type="entry name" value="Cation_efflux_TM"/>
</dbReference>
<dbReference type="Proteomes" id="UP000190657">
    <property type="component" value="Unassembled WGS sequence"/>
</dbReference>
<feature type="transmembrane region" description="Helical" evidence="7">
    <location>
        <begin position="90"/>
        <end position="107"/>
    </location>
</feature>
<dbReference type="EMBL" id="FUWW01000001">
    <property type="protein sequence ID" value="SJZ33869.1"/>
    <property type="molecule type" value="Genomic_DNA"/>
</dbReference>
<keyword evidence="5 7" id="KW-1133">Transmembrane helix</keyword>
<evidence type="ECO:0000256" key="6">
    <source>
        <dbReference type="ARBA" id="ARBA00023136"/>
    </source>
</evidence>
<dbReference type="GO" id="GO:0008324">
    <property type="term" value="F:monoatomic cation transmembrane transporter activity"/>
    <property type="evidence" value="ECO:0007669"/>
    <property type="project" value="InterPro"/>
</dbReference>
<dbReference type="InterPro" id="IPR036837">
    <property type="entry name" value="Cation_efflux_CTD_sf"/>
</dbReference>
<evidence type="ECO:0000259" key="8">
    <source>
        <dbReference type="Pfam" id="PF01545"/>
    </source>
</evidence>
<proteinExistence type="inferred from homology"/>
<dbReference type="SUPFAM" id="SSF161111">
    <property type="entry name" value="Cation efflux protein transmembrane domain-like"/>
    <property type="match status" value="1"/>
</dbReference>
<name>A0A1T4JUS5_9FIRM</name>
<comment type="subcellular location">
    <subcellularLocation>
        <location evidence="1">Membrane</location>
        <topology evidence="1">Multi-pass membrane protein</topology>
    </subcellularLocation>
</comment>
<dbReference type="RefSeq" id="WP_078767630.1">
    <property type="nucleotide sequence ID" value="NZ_FUWW01000001.1"/>
</dbReference>
<dbReference type="Gene3D" id="3.30.70.1350">
    <property type="entry name" value="Cation efflux protein, cytoplasmic domain"/>
    <property type="match status" value="1"/>
</dbReference>
<accession>A0A1T4JUS5</accession>
<dbReference type="GO" id="GO:0016020">
    <property type="term" value="C:membrane"/>
    <property type="evidence" value="ECO:0007669"/>
    <property type="project" value="UniProtKB-SubCell"/>
</dbReference>
<keyword evidence="11" id="KW-1185">Reference proteome</keyword>